<gene>
    <name evidence="1" type="ORF">immuto26A_91</name>
</gene>
<dbReference type="PANTHER" id="PTHR46656">
    <property type="entry name" value="PUTATIVE-RELATED"/>
    <property type="match status" value="1"/>
</dbReference>
<dbReference type="Proteomes" id="UP000595566">
    <property type="component" value="Segment"/>
</dbReference>
<protein>
    <submittedName>
        <fullName evidence="1">Glycosyltransferase</fullName>
    </submittedName>
</protein>
<keyword evidence="1" id="KW-0808">Transferase</keyword>
<name>A0A7T8IWL6_9CAUD</name>
<evidence type="ECO:0000313" key="1">
    <source>
        <dbReference type="EMBL" id="QQO91770.1"/>
    </source>
</evidence>
<accession>A0A7T8IWL6</accession>
<reference evidence="1 2" key="1">
    <citation type="submission" date="2020-12" db="EMBL/GenBank/DDBJ databases">
        <title>Dynamics of Baltic Sea phages driven by environmental changes.</title>
        <authorList>
            <person name="Hoetzinger M."/>
            <person name="Nilsson E."/>
            <person name="Holmfeldt K."/>
        </authorList>
    </citation>
    <scope>NUCLEOTIDE SEQUENCE [LARGE SCALE GENOMIC DNA]</scope>
</reference>
<dbReference type="EMBL" id="MW353175">
    <property type="protein sequence ID" value="QQO91770.1"/>
    <property type="molecule type" value="Genomic_DNA"/>
</dbReference>
<dbReference type="SUPFAM" id="SSF53756">
    <property type="entry name" value="UDP-Glycosyltransferase/glycogen phosphorylase"/>
    <property type="match status" value="1"/>
</dbReference>
<sequence length="436" mass="49301">MSKPTVVVSCPVDTYSGYGARARDFVQSIIDLDKYDVKILSQRWGGTRFGYLKDHKNESLSSRIVPQLTQQPDIWIQITVPNEFQKVGKYNIGVTAGIETTLCDPSWIQGCNNMDLVIVSAQHAKKVFEDSKFNMQDNKTGQVTGTVELKTKVEVLFEGADIEKYMPLALPVKLDLNEIPEMFCFLTVGHWLPGALGEDRKNIGYTIKAFLETFKNKKIAPGLILKIQAGSGTSIMDREAVLDKIDAIRKTVKGKLPNIYLLHGELSDAEMNELYNHGKVKAMISLTKGEGFGRPLLEFSLVNKPIIVSGWSGHTDFLDNKFTKQIGGQLTNIHPSAVIDKMILRESQWFTPDDMLVGKALKDVFDDYKAYKELAKRQGHKSRTEFSYDKMRETLDNLLTQYIPEFPKQVQLKLPTLKKIELPQTKKVEIPRLKKL</sequence>
<dbReference type="Gene3D" id="3.40.50.2000">
    <property type="entry name" value="Glycogen Phosphorylase B"/>
    <property type="match status" value="1"/>
</dbReference>
<organism evidence="1 2">
    <name type="scientific">Flavobacterium phage vB_FspM_immuto_2-6A</name>
    <dbReference type="NCBI Taxonomy" id="2801477"/>
    <lineage>
        <taxon>Viruses</taxon>
        <taxon>Duplodnaviria</taxon>
        <taxon>Heunggongvirae</taxon>
        <taxon>Uroviricota</taxon>
        <taxon>Caudoviricetes</taxon>
        <taxon>Immutovirus</taxon>
        <taxon>Immutovirus immuto</taxon>
    </lineage>
</organism>
<proteinExistence type="predicted"/>
<evidence type="ECO:0000313" key="2">
    <source>
        <dbReference type="Proteomes" id="UP000595566"/>
    </source>
</evidence>
<dbReference type="GO" id="GO:0016740">
    <property type="term" value="F:transferase activity"/>
    <property type="evidence" value="ECO:0007669"/>
    <property type="project" value="UniProtKB-KW"/>
</dbReference>
<dbReference type="PANTHER" id="PTHR46656:SF3">
    <property type="entry name" value="PUTATIVE-RELATED"/>
    <property type="match status" value="1"/>
</dbReference>
<keyword evidence="2" id="KW-1185">Reference proteome</keyword>